<organism evidence="4 5">
    <name type="scientific">Patella caerulea</name>
    <name type="common">Rayed Mediterranean limpet</name>
    <dbReference type="NCBI Taxonomy" id="87958"/>
    <lineage>
        <taxon>Eukaryota</taxon>
        <taxon>Metazoa</taxon>
        <taxon>Spiralia</taxon>
        <taxon>Lophotrochozoa</taxon>
        <taxon>Mollusca</taxon>
        <taxon>Gastropoda</taxon>
        <taxon>Patellogastropoda</taxon>
        <taxon>Patelloidea</taxon>
        <taxon>Patellidae</taxon>
        <taxon>Patella</taxon>
    </lineage>
</organism>
<protein>
    <recommendedName>
        <fullName evidence="6">MORN repeat-containing protein 4</fullName>
    </recommendedName>
</protein>
<proteinExistence type="predicted"/>
<keyword evidence="3" id="KW-0966">Cell projection</keyword>
<dbReference type="PANTHER" id="PTHR46614">
    <property type="entry name" value="MORN REPEAT-CONTAINING PROTEIN 4"/>
    <property type="match status" value="1"/>
</dbReference>
<comment type="caution">
    <text evidence="4">The sequence shown here is derived from an EMBL/GenBank/DDBJ whole genome shotgun (WGS) entry which is preliminary data.</text>
</comment>
<dbReference type="Gene3D" id="2.20.110.10">
    <property type="entry name" value="Histone H3 K4-specific methyltransferase SET7/9 N-terminal domain"/>
    <property type="match status" value="2"/>
</dbReference>
<sequence>MVDKGQHTYPDGSIYNGHWNSQNQRHGYGHLKFSDGSQYWGNFEDGLCSGSGIMLFKDESRYEGEFKQGKFNGYGIFTRCDNMKFEGQFLDGKIKGLGLITFSNNTHGLPRNEGYFDGNMIVRREKCPSAIEKANNAAEVARCF</sequence>
<dbReference type="EMBL" id="JAZGQO010000006">
    <property type="protein sequence ID" value="KAK6185757.1"/>
    <property type="molecule type" value="Genomic_DNA"/>
</dbReference>
<dbReference type="Pfam" id="PF02493">
    <property type="entry name" value="MORN"/>
    <property type="match status" value="4"/>
</dbReference>
<keyword evidence="2" id="KW-0677">Repeat</keyword>
<evidence type="ECO:0008006" key="6">
    <source>
        <dbReference type="Google" id="ProtNLM"/>
    </source>
</evidence>
<evidence type="ECO:0000256" key="1">
    <source>
        <dbReference type="ARBA" id="ARBA00004316"/>
    </source>
</evidence>
<evidence type="ECO:0000256" key="2">
    <source>
        <dbReference type="ARBA" id="ARBA00022737"/>
    </source>
</evidence>
<dbReference type="GO" id="GO:0048678">
    <property type="term" value="P:response to axon injury"/>
    <property type="evidence" value="ECO:0007669"/>
    <property type="project" value="TreeGrafter"/>
</dbReference>
<dbReference type="PANTHER" id="PTHR46614:SF1">
    <property type="entry name" value="MORN REPEAT-CONTAINING PROTEIN 4"/>
    <property type="match status" value="1"/>
</dbReference>
<dbReference type="InterPro" id="IPR003409">
    <property type="entry name" value="MORN"/>
</dbReference>
<dbReference type="SUPFAM" id="SSF82185">
    <property type="entry name" value="Histone H3 K4-specific methyltransferase SET7/9 N-terminal domain"/>
    <property type="match status" value="1"/>
</dbReference>
<comment type="subcellular location">
    <subcellularLocation>
        <location evidence="1">Cell projection</location>
    </subcellularLocation>
</comment>
<dbReference type="AlphaFoldDB" id="A0AAN8PUE0"/>
<reference evidence="4 5" key="1">
    <citation type="submission" date="2024-01" db="EMBL/GenBank/DDBJ databases">
        <title>The genome of the rayed Mediterranean limpet Patella caerulea (Linnaeus, 1758).</title>
        <authorList>
            <person name="Anh-Thu Weber A."/>
            <person name="Halstead-Nussloch G."/>
        </authorList>
    </citation>
    <scope>NUCLEOTIDE SEQUENCE [LARGE SCALE GENOMIC DNA]</scope>
    <source>
        <strain evidence="4">AATW-2023a</strain>
        <tissue evidence="4">Whole specimen</tissue>
    </source>
</reference>
<keyword evidence="5" id="KW-1185">Reference proteome</keyword>
<name>A0AAN8PUE0_PATCE</name>
<evidence type="ECO:0000313" key="5">
    <source>
        <dbReference type="Proteomes" id="UP001347796"/>
    </source>
</evidence>
<gene>
    <name evidence="4" type="ORF">SNE40_007919</name>
</gene>
<dbReference type="InterPro" id="IPR052315">
    <property type="entry name" value="MORN4"/>
</dbReference>
<dbReference type="SMART" id="SM00698">
    <property type="entry name" value="MORN"/>
    <property type="match status" value="4"/>
</dbReference>
<accession>A0AAN8PUE0</accession>
<dbReference type="GO" id="GO:0042995">
    <property type="term" value="C:cell projection"/>
    <property type="evidence" value="ECO:0007669"/>
    <property type="project" value="UniProtKB-SubCell"/>
</dbReference>
<evidence type="ECO:0000256" key="3">
    <source>
        <dbReference type="ARBA" id="ARBA00023273"/>
    </source>
</evidence>
<dbReference type="Proteomes" id="UP001347796">
    <property type="component" value="Unassembled WGS sequence"/>
</dbReference>
<evidence type="ECO:0000313" key="4">
    <source>
        <dbReference type="EMBL" id="KAK6185757.1"/>
    </source>
</evidence>